<dbReference type="SMART" id="SM00829">
    <property type="entry name" value="PKS_ER"/>
    <property type="match status" value="1"/>
</dbReference>
<evidence type="ECO:0000313" key="11">
    <source>
        <dbReference type="EMBL" id="KAK4209240.1"/>
    </source>
</evidence>
<keyword evidence="12" id="KW-1185">Reference proteome</keyword>
<dbReference type="GO" id="GO:0031177">
    <property type="term" value="F:phosphopantetheine binding"/>
    <property type="evidence" value="ECO:0007669"/>
    <property type="project" value="InterPro"/>
</dbReference>
<feature type="active site" description="Proton acceptor; for dehydratase activity" evidence="6">
    <location>
        <position position="1044"/>
    </location>
</feature>
<dbReference type="SUPFAM" id="SSF51735">
    <property type="entry name" value="NAD(P)-binding Rossmann-fold domains"/>
    <property type="match status" value="2"/>
</dbReference>
<dbReference type="PROSITE" id="PS52019">
    <property type="entry name" value="PKS_MFAS_DH"/>
    <property type="match status" value="1"/>
</dbReference>
<evidence type="ECO:0000259" key="8">
    <source>
        <dbReference type="PROSITE" id="PS50075"/>
    </source>
</evidence>
<dbReference type="InterPro" id="IPR036736">
    <property type="entry name" value="ACP-like_sf"/>
</dbReference>
<dbReference type="Pfam" id="PF08659">
    <property type="entry name" value="KR"/>
    <property type="match status" value="1"/>
</dbReference>
<dbReference type="Pfam" id="PF23297">
    <property type="entry name" value="ACP_SdgA_C"/>
    <property type="match status" value="1"/>
</dbReference>
<dbReference type="InterPro" id="IPR042104">
    <property type="entry name" value="PKS_dehydratase_sf"/>
</dbReference>
<dbReference type="SMART" id="SM00825">
    <property type="entry name" value="PKS_KS"/>
    <property type="match status" value="1"/>
</dbReference>
<dbReference type="CDD" id="cd02440">
    <property type="entry name" value="AdoMet_MTases"/>
    <property type="match status" value="1"/>
</dbReference>
<dbReference type="InterPro" id="IPR009081">
    <property type="entry name" value="PP-bd_ACP"/>
</dbReference>
<dbReference type="PANTHER" id="PTHR43775:SF29">
    <property type="entry name" value="ASPERFURANONE POLYKETIDE SYNTHASE AFOG-RELATED"/>
    <property type="match status" value="1"/>
</dbReference>
<dbReference type="InterPro" id="IPR020807">
    <property type="entry name" value="PKS_DH"/>
</dbReference>
<dbReference type="GO" id="GO:0004312">
    <property type="term" value="F:fatty acid synthase activity"/>
    <property type="evidence" value="ECO:0007669"/>
    <property type="project" value="TreeGrafter"/>
</dbReference>
<dbReference type="GO" id="GO:0004315">
    <property type="term" value="F:3-oxoacyl-[acyl-carrier-protein] synthase activity"/>
    <property type="evidence" value="ECO:0007669"/>
    <property type="project" value="InterPro"/>
</dbReference>
<dbReference type="GO" id="GO:1901336">
    <property type="term" value="P:lactone biosynthetic process"/>
    <property type="evidence" value="ECO:0007669"/>
    <property type="project" value="UniProtKB-ARBA"/>
</dbReference>
<dbReference type="InterPro" id="IPR014031">
    <property type="entry name" value="Ketoacyl_synth_C"/>
</dbReference>
<dbReference type="InterPro" id="IPR057326">
    <property type="entry name" value="KR_dom"/>
</dbReference>
<dbReference type="FunFam" id="3.40.50.720:FF:000209">
    <property type="entry name" value="Polyketide synthase Pks12"/>
    <property type="match status" value="1"/>
</dbReference>
<dbReference type="PROSITE" id="PS00606">
    <property type="entry name" value="KS3_1"/>
    <property type="match status" value="1"/>
</dbReference>
<dbReference type="PROSITE" id="PS00012">
    <property type="entry name" value="PHOSPHOPANTETHEINE"/>
    <property type="match status" value="1"/>
</dbReference>
<dbReference type="GO" id="GO:0006633">
    <property type="term" value="P:fatty acid biosynthetic process"/>
    <property type="evidence" value="ECO:0007669"/>
    <property type="project" value="InterPro"/>
</dbReference>
<dbReference type="Gene3D" id="3.40.50.150">
    <property type="entry name" value="Vaccinia Virus protein VP39"/>
    <property type="match status" value="1"/>
</dbReference>
<dbReference type="InterPro" id="IPR016039">
    <property type="entry name" value="Thiolase-like"/>
</dbReference>
<dbReference type="Gene3D" id="3.10.129.110">
    <property type="entry name" value="Polyketide synthase dehydratase"/>
    <property type="match status" value="1"/>
</dbReference>
<evidence type="ECO:0000256" key="6">
    <source>
        <dbReference type="PROSITE-ProRule" id="PRU01363"/>
    </source>
</evidence>
<dbReference type="InterPro" id="IPR018201">
    <property type="entry name" value="Ketoacyl_synth_AS"/>
</dbReference>
<feature type="compositionally biased region" description="Polar residues" evidence="7">
    <location>
        <begin position="1731"/>
        <end position="1757"/>
    </location>
</feature>
<evidence type="ECO:0000256" key="7">
    <source>
        <dbReference type="SAM" id="MobiDB-lite"/>
    </source>
</evidence>
<dbReference type="InterPro" id="IPR011032">
    <property type="entry name" value="GroES-like_sf"/>
</dbReference>
<dbReference type="SMART" id="SM00823">
    <property type="entry name" value="PKS_PP"/>
    <property type="match status" value="1"/>
</dbReference>
<dbReference type="PROSITE" id="PS50075">
    <property type="entry name" value="CARRIER"/>
    <property type="match status" value="1"/>
</dbReference>
<name>A0AAN6Y0Y9_9PEZI</name>
<dbReference type="SMART" id="SM00822">
    <property type="entry name" value="PKS_KR"/>
    <property type="match status" value="1"/>
</dbReference>
<gene>
    <name evidence="11" type="ORF">QBC37DRAFT_450775</name>
</gene>
<dbReference type="InterPro" id="IPR014030">
    <property type="entry name" value="Ketoacyl_synth_N"/>
</dbReference>
<dbReference type="GO" id="GO:0016491">
    <property type="term" value="F:oxidoreductase activity"/>
    <property type="evidence" value="ECO:0007669"/>
    <property type="project" value="UniProtKB-KW"/>
</dbReference>
<feature type="region of interest" description="N-terminal hotdog fold" evidence="6">
    <location>
        <begin position="1012"/>
        <end position="1147"/>
    </location>
</feature>
<feature type="active site" description="Proton donor; for dehydratase activity" evidence="6">
    <location>
        <position position="1250"/>
    </location>
</feature>
<dbReference type="Pfam" id="PF13602">
    <property type="entry name" value="ADH_zinc_N_2"/>
    <property type="match status" value="1"/>
</dbReference>
<dbReference type="InterPro" id="IPR032821">
    <property type="entry name" value="PKS_assoc"/>
</dbReference>
<dbReference type="PROSITE" id="PS52004">
    <property type="entry name" value="KS3_2"/>
    <property type="match status" value="1"/>
</dbReference>
<keyword evidence="1" id="KW-0596">Phosphopantetheine</keyword>
<dbReference type="GO" id="GO:0044550">
    <property type="term" value="P:secondary metabolite biosynthetic process"/>
    <property type="evidence" value="ECO:0007669"/>
    <property type="project" value="TreeGrafter"/>
</dbReference>
<keyword evidence="2" id="KW-0597">Phosphoprotein</keyword>
<dbReference type="SMART" id="SM00827">
    <property type="entry name" value="PKS_AT"/>
    <property type="match status" value="1"/>
</dbReference>
<dbReference type="Pfam" id="PF16197">
    <property type="entry name" value="KAsynt_C_assoc"/>
    <property type="match status" value="1"/>
</dbReference>
<dbReference type="Gene3D" id="3.40.50.720">
    <property type="entry name" value="NAD(P)-binding Rossmann-like Domain"/>
    <property type="match status" value="1"/>
</dbReference>
<dbReference type="InterPro" id="IPR013968">
    <property type="entry name" value="PKS_KR"/>
</dbReference>
<dbReference type="InterPro" id="IPR006162">
    <property type="entry name" value="Ppantetheine_attach_site"/>
</dbReference>
<dbReference type="InterPro" id="IPR020843">
    <property type="entry name" value="ER"/>
</dbReference>
<dbReference type="Pfam" id="PF21089">
    <property type="entry name" value="PKS_DH_N"/>
    <property type="match status" value="1"/>
</dbReference>
<dbReference type="SUPFAM" id="SSF52151">
    <property type="entry name" value="FabD/lysophospholipase-like"/>
    <property type="match status" value="1"/>
</dbReference>
<evidence type="ECO:0000259" key="10">
    <source>
        <dbReference type="PROSITE" id="PS52019"/>
    </source>
</evidence>
<accession>A0AAN6Y0Y9</accession>
<proteinExistence type="predicted"/>
<reference evidence="11" key="2">
    <citation type="submission" date="2023-05" db="EMBL/GenBank/DDBJ databases">
        <authorList>
            <consortium name="Lawrence Berkeley National Laboratory"/>
            <person name="Steindorff A."/>
            <person name="Hensen N."/>
            <person name="Bonometti L."/>
            <person name="Westerberg I."/>
            <person name="Brannstrom I.O."/>
            <person name="Guillou S."/>
            <person name="Cros-Aarteil S."/>
            <person name="Calhoun S."/>
            <person name="Haridas S."/>
            <person name="Kuo A."/>
            <person name="Mondo S."/>
            <person name="Pangilinan J."/>
            <person name="Riley R."/>
            <person name="Labutti K."/>
            <person name="Andreopoulos B."/>
            <person name="Lipzen A."/>
            <person name="Chen C."/>
            <person name="Yanf M."/>
            <person name="Daum C."/>
            <person name="Ng V."/>
            <person name="Clum A."/>
            <person name="Ohm R."/>
            <person name="Martin F."/>
            <person name="Silar P."/>
            <person name="Natvig D."/>
            <person name="Lalanne C."/>
            <person name="Gautier V."/>
            <person name="Ament-Velasquez S.L."/>
            <person name="Kruys A."/>
            <person name="Hutchinson M.I."/>
            <person name="Powell A.J."/>
            <person name="Barry K."/>
            <person name="Miller A.N."/>
            <person name="Grigoriev I.V."/>
            <person name="Debuchy R."/>
            <person name="Gladieux P."/>
            <person name="Thoren M.H."/>
            <person name="Johannesson H."/>
        </authorList>
    </citation>
    <scope>NUCLEOTIDE SEQUENCE</scope>
    <source>
        <strain evidence="11">PSN293</strain>
    </source>
</reference>
<dbReference type="Pfam" id="PF02801">
    <property type="entry name" value="Ketoacyl-synt_C"/>
    <property type="match status" value="1"/>
</dbReference>
<dbReference type="InterPro" id="IPR020806">
    <property type="entry name" value="PKS_PP-bd"/>
</dbReference>
<feature type="region of interest" description="Disordered" evidence="7">
    <location>
        <begin position="1731"/>
        <end position="1763"/>
    </location>
</feature>
<evidence type="ECO:0000256" key="1">
    <source>
        <dbReference type="ARBA" id="ARBA00022450"/>
    </source>
</evidence>
<evidence type="ECO:0000256" key="3">
    <source>
        <dbReference type="ARBA" id="ARBA00022679"/>
    </source>
</evidence>
<dbReference type="InterPro" id="IPR016036">
    <property type="entry name" value="Malonyl_transacylase_ACP-bd"/>
</dbReference>
<evidence type="ECO:0008006" key="13">
    <source>
        <dbReference type="Google" id="ProtNLM"/>
    </source>
</evidence>
<sequence>MEPIAIIGFAFRLPGGAEDVDGLWELLESGRNVMRKWPKSRTNVEAFTSEYTRQENVLNCNGGHFLGRDDVDEEETDSQVHAFDAPFFSITSKEAAALDPQQRLLLETTYRAIENAGIPLSAIAGSQTGVYSGSMTEDYVKVITKDADHAPKTAATSVSLAMLANRLSWYFDLRGPSMMINTACSSGMIALDLACQSLRSNQSGPLAIVTGSNLLLTPELSLHLTSMNFLSPDSVCHSFDHRANGYGRGEGVVVLVLKRLSEAVRDGDVIRAVIRATGSNQDGHTPGITQPSLTAQEELIRGLYKRAGLNPEATRYVEAHGTGTPLGDATEANCLGRIFTSTSPAKGGSNRNAVTKADSTAGASTEPQLYIGSIKAAIGHTEGASGLAGIVKSILILERGIIPPNPLFQKWNSGVNSRFRSKLAVATKCTPWPGGSDGLRRISVNSFGFGGSNSHAILDDAFHALQEFGLRGKHNTNFRHQQLLESSTLTLERPLTSPEGQEQEEEASSTSTVPKLLIWSAPDEAGLRRTLRGFSDYLQKSHSDGTASDDFVDELAYNLAARRSVMTRRSFALLSSNTLNEVAGTLSSCPLIRSSPSGPGESGTSVTFVFTGQGAQYAGMGLELANYYSVFRRSLDQADSEFKALAANAYDINDARFSQPLCTALQLALVNLMTETFSIVPGAVVGHSSGEIAAAYTAGALSFSAACKVAYHRGRLTGRLVAEASTTEASDRPESGMMSVNLSEAQAQRYLDSDAEEHGHGGGLVHIACVNSPTNVTLSGESAALLRLEAKLSAEGVFAKRLNTPIGYHSPSMQSIAGEYLASMGETLEPGVGGRTIMISSVTGEKTYQHALSKPQYWVDNLISPVRFANVLEYIVLAAPRADSLPAGCVSNFIEIGPHAALRRPALDTVSPITAGKKIEYLSTLSRFEGMTPVRTVLEMVGRLFALGQCPVETVLAANQPITQEKGKKSDNIPQSALADLPEYPFDHSPAQVHHFESRLSRDWRLREGKASSLLGIPIMEGNPLQPTWRKILSIEELPWMAQHVVSGVIYFPGAGSLIMALEAVQRWYRQQADKAQGNTAIKGWEVKEATFLNPIVLREGGTTEVLTHLRPAPKSSERADVQIFALVDGYWAECFRATIAVQPHDGVETTTPIDGGREDKDVSRQLRQKFDEAKSGCSQQVSKKNFYDWQARHGLEYGPIFARLEEIAWDGGIRSAGQISHLSDANSEEKEAVLFSRASGVLVHPAVLDAAFQLCSTPPSQGMSKTLKITSIPSKMRNVWISATGWQGSDDANIRVWVESKSKVGGRGVDCSLVMFTHDGTPLCNMSHLQMLPTASGSVGDSTTLEDKATARGLVNSIAWKPHLSLLSPAQLQEYCSNTRDKEGLSSSAPKESDSANTPHERLGHIILAVLQQVVPQIWDMPSQTLPHLGKYLAWAETELGETNMTSDSVKSMDQDAKGDGAASEISQKLDSLEKANPEFGYPISIARNLLSILRGDLDAGDFFRLSLSTLPIGCRKEDMNSPGWSTELASFLGLWVHSAPNPQRIISLGGGTDHLASHVLSSLGQIEDSTGWMAFSEFIITDPSPVFLEHARTQSEQWPGYLRERARFDVLDISIADNQMKQDSPEPQGEYQLVLLSASILTAGNVDRVLRNARQLLKAKGGHLVIYDQDSTLDPSSRLISSFSYGVLSDWWDSHRGRQQERLCLSLSGDNTQLVDGLLQKAGYSGLEMTTKTPGQSSAKQGQDASSTETAQNDQPRADVKPLFICGDGDSESADLAHKLASSLTPAKEESSLTILPLTQLLAENAPAISPTDVVIFLADISGSFLSSLSGSTFHAMREMFRKAKNIFWVTGRNPVCPPSAGLVDGLLRTLRAEYAGKRFISLSLAEASLNQQQTAEYVARVFASAFLAGGEDVEYVVRENGLLQVGRVFEERALDDHLIAGRDSEAKMIKTEPWLPGPPLTLTVETPGSLESVRLSDDRETFSKPLGPTQIEIEAKMWGVTFRDVFIALGQLPEEVDDFGLDCAGVVTRLGDAYTGDIRPGDRVLAYRTGCMRMWPRIDESGVTKIPDSMTFADACATMGPAVTAWHSLVNAARLTSSDKVLIHSAAGATGQLALQIAQSIGAEIFVTVGHEDKKQLLLDTYGGENGIQEDHILYSRDLSFAKGIKRLTNGYGVDVVLNSVAGDGLQASWECLAPYGRFAEIGKVDIRGNSPLPMAQFAKNVSFSAIDLRHIAMTRPELLRDIIKNVVQLANDGKIRNPAPVRTYKISQVEDAFRYLQSGKNVGRILIEIERDEPVQKYISPSHKSWRFDADAAYVVVGGLGGIGMVILEWMAEKGAKHIVVPLRSGGSSNFKATRLVKEMAGKGVNISTPGLDVSNAEDLGRLVEECGRPIKGCINAAMVLNDSIFDNMTHEQWEITLKSKMQTSWNLHQLLPLQMDFFILLASVSGIIGNPGQSNYAAGCTFQDHLAKWRRGQGLKATTIDLGVVRYVGVVAENQELHSKLTNTLRGLREIDPEKILGTLEIFCDAENDSPNSQVILGLLGNDPQTSESNDGDTSAGFLQLPMFRHLSSLAKKHDSSEAGKTQSNQALFEAATTKEERLGVIRQALAKKLARALSITAEDIDTRLPLHAFGIDSLVAVEIRNWFIEEFSADLAIFELMGGGRSVEAVCELAVERVKVK</sequence>
<feature type="region of interest" description="C-terminal hotdog fold" evidence="6">
    <location>
        <begin position="1179"/>
        <end position="1341"/>
    </location>
</feature>
<feature type="domain" description="Carrier" evidence="8">
    <location>
        <begin position="2598"/>
        <end position="2680"/>
    </location>
</feature>
<dbReference type="SUPFAM" id="SSF53335">
    <property type="entry name" value="S-adenosyl-L-methionine-dependent methyltransferases"/>
    <property type="match status" value="1"/>
</dbReference>
<dbReference type="Gene3D" id="3.90.180.10">
    <property type="entry name" value="Medium-chain alcohol dehydrogenases, catalytic domain"/>
    <property type="match status" value="1"/>
</dbReference>
<feature type="region of interest" description="Disordered" evidence="7">
    <location>
        <begin position="489"/>
        <end position="512"/>
    </location>
</feature>
<dbReference type="Gene3D" id="3.40.366.10">
    <property type="entry name" value="Malonyl-Coenzyme A Acyl Carrier Protein, domain 2"/>
    <property type="match status" value="1"/>
</dbReference>
<dbReference type="CDD" id="cd05195">
    <property type="entry name" value="enoyl_red"/>
    <property type="match status" value="1"/>
</dbReference>
<dbReference type="InterPro" id="IPR001227">
    <property type="entry name" value="Ac_transferase_dom_sf"/>
</dbReference>
<dbReference type="Pfam" id="PF14765">
    <property type="entry name" value="PS-DH"/>
    <property type="match status" value="1"/>
</dbReference>
<protein>
    <recommendedName>
        <fullName evidence="13">Polyketide synthase</fullName>
    </recommendedName>
</protein>
<dbReference type="SUPFAM" id="SSF47336">
    <property type="entry name" value="ACP-like"/>
    <property type="match status" value="1"/>
</dbReference>
<dbReference type="InterPro" id="IPR029063">
    <property type="entry name" value="SAM-dependent_MTases_sf"/>
</dbReference>
<dbReference type="InterPro" id="IPR049551">
    <property type="entry name" value="PKS_DH_C"/>
</dbReference>
<dbReference type="InterPro" id="IPR049900">
    <property type="entry name" value="PKS_mFAS_DH"/>
</dbReference>
<dbReference type="Gene3D" id="1.10.1200.10">
    <property type="entry name" value="ACP-like"/>
    <property type="match status" value="1"/>
</dbReference>
<dbReference type="InterPro" id="IPR036291">
    <property type="entry name" value="NAD(P)-bd_dom_sf"/>
</dbReference>
<dbReference type="PANTHER" id="PTHR43775">
    <property type="entry name" value="FATTY ACID SYNTHASE"/>
    <property type="match status" value="1"/>
</dbReference>
<evidence type="ECO:0000259" key="9">
    <source>
        <dbReference type="PROSITE" id="PS52004"/>
    </source>
</evidence>
<feature type="domain" description="Ketosynthase family 3 (KS3)" evidence="9">
    <location>
        <begin position="1"/>
        <end position="460"/>
    </location>
</feature>
<dbReference type="InterPro" id="IPR020841">
    <property type="entry name" value="PKS_Beta-ketoAc_synthase_dom"/>
</dbReference>
<dbReference type="InterPro" id="IPR050091">
    <property type="entry name" value="PKS_NRPS_Biosynth_Enz"/>
</dbReference>
<dbReference type="EMBL" id="MU858211">
    <property type="protein sequence ID" value="KAK4209240.1"/>
    <property type="molecule type" value="Genomic_DNA"/>
</dbReference>
<feature type="region of interest" description="Disordered" evidence="7">
    <location>
        <begin position="1379"/>
        <end position="1399"/>
    </location>
</feature>
<evidence type="ECO:0000256" key="5">
    <source>
        <dbReference type="ARBA" id="ARBA00023268"/>
    </source>
</evidence>
<evidence type="ECO:0000313" key="12">
    <source>
        <dbReference type="Proteomes" id="UP001301769"/>
    </source>
</evidence>
<dbReference type="InterPro" id="IPR016035">
    <property type="entry name" value="Acyl_Trfase/lysoPLipase"/>
</dbReference>
<comment type="caution">
    <text evidence="11">The sequence shown here is derived from an EMBL/GenBank/DDBJ whole genome shotgun (WGS) entry which is preliminary data.</text>
</comment>
<organism evidence="11 12">
    <name type="scientific">Rhypophila decipiens</name>
    <dbReference type="NCBI Taxonomy" id="261697"/>
    <lineage>
        <taxon>Eukaryota</taxon>
        <taxon>Fungi</taxon>
        <taxon>Dikarya</taxon>
        <taxon>Ascomycota</taxon>
        <taxon>Pezizomycotina</taxon>
        <taxon>Sordariomycetes</taxon>
        <taxon>Sordariomycetidae</taxon>
        <taxon>Sordariales</taxon>
        <taxon>Naviculisporaceae</taxon>
        <taxon>Rhypophila</taxon>
    </lineage>
</organism>
<dbReference type="SUPFAM" id="SSF53901">
    <property type="entry name" value="Thiolase-like"/>
    <property type="match status" value="1"/>
</dbReference>
<keyword evidence="5" id="KW-0511">Multifunctional enzyme</keyword>
<dbReference type="InterPro" id="IPR014043">
    <property type="entry name" value="Acyl_transferase_dom"/>
</dbReference>
<feature type="domain" description="PKS/mFAS DH" evidence="10">
    <location>
        <begin position="1012"/>
        <end position="1341"/>
    </location>
</feature>
<dbReference type="SMART" id="SM00826">
    <property type="entry name" value="PKS_DH"/>
    <property type="match status" value="1"/>
</dbReference>
<dbReference type="SUPFAM" id="SSF50129">
    <property type="entry name" value="GroES-like"/>
    <property type="match status" value="1"/>
</dbReference>
<dbReference type="Pfam" id="PF00698">
    <property type="entry name" value="Acyl_transf_1"/>
    <property type="match status" value="1"/>
</dbReference>
<keyword evidence="4" id="KW-0560">Oxidoreductase</keyword>
<dbReference type="InterPro" id="IPR049552">
    <property type="entry name" value="PKS_DH_N"/>
</dbReference>
<dbReference type="Pfam" id="PF00109">
    <property type="entry name" value="ketoacyl-synt"/>
    <property type="match status" value="1"/>
</dbReference>
<dbReference type="Gene3D" id="3.40.47.10">
    <property type="match status" value="1"/>
</dbReference>
<evidence type="ECO:0000256" key="2">
    <source>
        <dbReference type="ARBA" id="ARBA00022553"/>
    </source>
</evidence>
<dbReference type="SUPFAM" id="SSF55048">
    <property type="entry name" value="Probable ACP-binding domain of malonyl-CoA ACP transacylase"/>
    <property type="match status" value="1"/>
</dbReference>
<keyword evidence="3" id="KW-0808">Transferase</keyword>
<dbReference type="CDD" id="cd00833">
    <property type="entry name" value="PKS"/>
    <property type="match status" value="1"/>
</dbReference>
<reference evidence="11" key="1">
    <citation type="journal article" date="2023" name="Mol. Phylogenet. Evol.">
        <title>Genome-scale phylogeny and comparative genomics of the fungal order Sordariales.</title>
        <authorList>
            <person name="Hensen N."/>
            <person name="Bonometti L."/>
            <person name="Westerberg I."/>
            <person name="Brannstrom I.O."/>
            <person name="Guillou S."/>
            <person name="Cros-Aarteil S."/>
            <person name="Calhoun S."/>
            <person name="Haridas S."/>
            <person name="Kuo A."/>
            <person name="Mondo S."/>
            <person name="Pangilinan J."/>
            <person name="Riley R."/>
            <person name="LaButti K."/>
            <person name="Andreopoulos B."/>
            <person name="Lipzen A."/>
            <person name="Chen C."/>
            <person name="Yan M."/>
            <person name="Daum C."/>
            <person name="Ng V."/>
            <person name="Clum A."/>
            <person name="Steindorff A."/>
            <person name="Ohm R.A."/>
            <person name="Martin F."/>
            <person name="Silar P."/>
            <person name="Natvig D.O."/>
            <person name="Lalanne C."/>
            <person name="Gautier V."/>
            <person name="Ament-Velasquez S.L."/>
            <person name="Kruys A."/>
            <person name="Hutchinson M.I."/>
            <person name="Powell A.J."/>
            <person name="Barry K."/>
            <person name="Miller A.N."/>
            <person name="Grigoriev I.V."/>
            <person name="Debuchy R."/>
            <person name="Gladieux P."/>
            <person name="Hiltunen Thoren M."/>
            <person name="Johannesson H."/>
        </authorList>
    </citation>
    <scope>NUCLEOTIDE SEQUENCE</scope>
    <source>
        <strain evidence="11">PSN293</strain>
    </source>
</reference>
<evidence type="ECO:0000256" key="4">
    <source>
        <dbReference type="ARBA" id="ARBA00023002"/>
    </source>
</evidence>
<dbReference type="Proteomes" id="UP001301769">
    <property type="component" value="Unassembled WGS sequence"/>
</dbReference>